<dbReference type="PROSITE" id="PS50977">
    <property type="entry name" value="HTH_TETR_2"/>
    <property type="match status" value="1"/>
</dbReference>
<sequence>MQSPLKDVNGSNPAAPAAQEGRKAKGNGRRDRWADHREQRRRELIGAAVQALLRYGPEVDMDQVAATAGVSKPVLYRYFADKSQLWVAVSEVVAARIIDTVAPAVEQVREERGLVQATIDAYLGVIEAQPTLYRFLMHQSGHPGIHQVVAGTSQQVAAGLARVIGDRLRALGLDAGPAEPWAYGLVGFVQAVGDWWTTHGQPISRAALTDYLTALLWNGIEGVRASADLPRELTRAHERITP</sequence>
<evidence type="ECO:0000313" key="6">
    <source>
        <dbReference type="Proteomes" id="UP000198243"/>
    </source>
</evidence>
<keyword evidence="1 2" id="KW-0238">DNA-binding</keyword>
<dbReference type="GO" id="GO:0000976">
    <property type="term" value="F:transcription cis-regulatory region binding"/>
    <property type="evidence" value="ECO:0007669"/>
    <property type="project" value="TreeGrafter"/>
</dbReference>
<dbReference type="EMBL" id="LT607412">
    <property type="protein sequence ID" value="SCF08074.1"/>
    <property type="molecule type" value="Genomic_DNA"/>
</dbReference>
<dbReference type="PANTHER" id="PTHR30055">
    <property type="entry name" value="HTH-TYPE TRANSCRIPTIONAL REGULATOR RUTR"/>
    <property type="match status" value="1"/>
</dbReference>
<feature type="compositionally biased region" description="Basic and acidic residues" evidence="3">
    <location>
        <begin position="20"/>
        <end position="37"/>
    </location>
</feature>
<dbReference type="Pfam" id="PF00440">
    <property type="entry name" value="TetR_N"/>
    <property type="match status" value="1"/>
</dbReference>
<dbReference type="AlphaFoldDB" id="A0A1C4XI32"/>
<dbReference type="SUPFAM" id="SSF46689">
    <property type="entry name" value="Homeodomain-like"/>
    <property type="match status" value="1"/>
</dbReference>
<dbReference type="GO" id="GO:0003700">
    <property type="term" value="F:DNA-binding transcription factor activity"/>
    <property type="evidence" value="ECO:0007669"/>
    <property type="project" value="TreeGrafter"/>
</dbReference>
<dbReference type="PANTHER" id="PTHR30055:SF160">
    <property type="entry name" value="TRANSCRIPTIONAL REGULATORY PROTEIN (PROBABLY ASNC-FAMILY)-RELATED"/>
    <property type="match status" value="1"/>
</dbReference>
<dbReference type="InterPro" id="IPR045823">
    <property type="entry name" value="TetR_C_32"/>
</dbReference>
<feature type="domain" description="HTH tetR-type" evidence="4">
    <location>
        <begin position="38"/>
        <end position="97"/>
    </location>
</feature>
<dbReference type="InterPro" id="IPR001647">
    <property type="entry name" value="HTH_TetR"/>
</dbReference>
<evidence type="ECO:0000259" key="4">
    <source>
        <dbReference type="PROSITE" id="PS50977"/>
    </source>
</evidence>
<dbReference type="Gene3D" id="1.10.357.10">
    <property type="entry name" value="Tetracycline Repressor, domain 2"/>
    <property type="match status" value="1"/>
</dbReference>
<organism evidence="5 6">
    <name type="scientific">Micromonospora coriariae</name>
    <dbReference type="NCBI Taxonomy" id="285665"/>
    <lineage>
        <taxon>Bacteria</taxon>
        <taxon>Bacillati</taxon>
        <taxon>Actinomycetota</taxon>
        <taxon>Actinomycetes</taxon>
        <taxon>Micromonosporales</taxon>
        <taxon>Micromonosporaceae</taxon>
        <taxon>Micromonospora</taxon>
    </lineage>
</organism>
<evidence type="ECO:0000256" key="1">
    <source>
        <dbReference type="ARBA" id="ARBA00023125"/>
    </source>
</evidence>
<proteinExistence type="predicted"/>
<dbReference type="InterPro" id="IPR036271">
    <property type="entry name" value="Tet_transcr_reg_TetR-rel_C_sf"/>
</dbReference>
<dbReference type="OrthoDB" id="4542604at2"/>
<accession>A0A1C4XI32</accession>
<evidence type="ECO:0000256" key="2">
    <source>
        <dbReference type="PROSITE-ProRule" id="PRU00335"/>
    </source>
</evidence>
<evidence type="ECO:0000256" key="3">
    <source>
        <dbReference type="SAM" id="MobiDB-lite"/>
    </source>
</evidence>
<dbReference type="Pfam" id="PF19344">
    <property type="entry name" value="TetR_C_32"/>
    <property type="match status" value="1"/>
</dbReference>
<protein>
    <submittedName>
        <fullName evidence="5">Transcriptional regulator, TetR family</fullName>
    </submittedName>
</protein>
<keyword evidence="6" id="KW-1185">Reference proteome</keyword>
<name>A0A1C4XI32_9ACTN</name>
<dbReference type="Proteomes" id="UP000198243">
    <property type="component" value="Chromosome I"/>
</dbReference>
<gene>
    <name evidence="5" type="ORF">GA0070607_5280</name>
</gene>
<dbReference type="SUPFAM" id="SSF48498">
    <property type="entry name" value="Tetracyclin repressor-like, C-terminal domain"/>
    <property type="match status" value="1"/>
</dbReference>
<feature type="DNA-binding region" description="H-T-H motif" evidence="2">
    <location>
        <begin position="60"/>
        <end position="79"/>
    </location>
</feature>
<dbReference type="InterPro" id="IPR009057">
    <property type="entry name" value="Homeodomain-like_sf"/>
</dbReference>
<evidence type="ECO:0000313" key="5">
    <source>
        <dbReference type="EMBL" id="SCF08074.1"/>
    </source>
</evidence>
<reference evidence="6" key="1">
    <citation type="submission" date="2016-06" db="EMBL/GenBank/DDBJ databases">
        <authorList>
            <person name="Varghese N."/>
            <person name="Submissions Spin"/>
        </authorList>
    </citation>
    <scope>NUCLEOTIDE SEQUENCE [LARGE SCALE GENOMIC DNA]</scope>
    <source>
        <strain evidence="6">DSM 44875</strain>
    </source>
</reference>
<feature type="region of interest" description="Disordered" evidence="3">
    <location>
        <begin position="1"/>
        <end position="37"/>
    </location>
</feature>
<dbReference type="PRINTS" id="PR00455">
    <property type="entry name" value="HTHTETR"/>
</dbReference>
<dbReference type="InterPro" id="IPR050109">
    <property type="entry name" value="HTH-type_TetR-like_transc_reg"/>
</dbReference>
<dbReference type="RefSeq" id="WP_089020540.1">
    <property type="nucleotide sequence ID" value="NZ_LT607412.1"/>
</dbReference>